<dbReference type="Proteomes" id="UP000830835">
    <property type="component" value="Unassembled WGS sequence"/>
</dbReference>
<proteinExistence type="predicted"/>
<accession>A0ABT0CF48</accession>
<keyword evidence="1" id="KW-1133">Transmembrane helix</keyword>
<organism evidence="2 3">
    <name type="scientific">Thermostichus vulcanus str. 'Rupite'</name>
    <dbReference type="NCBI Taxonomy" id="2813851"/>
    <lineage>
        <taxon>Bacteria</taxon>
        <taxon>Bacillati</taxon>
        <taxon>Cyanobacteriota</taxon>
        <taxon>Cyanophyceae</taxon>
        <taxon>Thermostichales</taxon>
        <taxon>Thermostichaceae</taxon>
        <taxon>Thermostichus</taxon>
    </lineage>
</organism>
<dbReference type="InterPro" id="IPR021434">
    <property type="entry name" value="DUF3082"/>
</dbReference>
<sequence length="105" mass="10865">MSSPKSPAPSEEGSPNPLNALLGATLAVGLGYGFFQLLLSMLANLPPVNLEAGSLTRGISILVRYLVVGSVSLMTFMFAMVGLGLAAYGVQLLGERLKASLRKAA</sequence>
<evidence type="ECO:0000313" key="2">
    <source>
        <dbReference type="EMBL" id="MCJ2544413.1"/>
    </source>
</evidence>
<keyword evidence="3" id="KW-1185">Reference proteome</keyword>
<comment type="caution">
    <text evidence="2">The sequence shown here is derived from an EMBL/GenBank/DDBJ whole genome shotgun (WGS) entry which is preliminary data.</text>
</comment>
<keyword evidence="1" id="KW-0812">Transmembrane</keyword>
<feature type="transmembrane region" description="Helical" evidence="1">
    <location>
        <begin position="20"/>
        <end position="45"/>
    </location>
</feature>
<protein>
    <submittedName>
        <fullName evidence="2">DUF3082 domain-containing protein</fullName>
    </submittedName>
</protein>
<gene>
    <name evidence="2" type="ORF">JX360_16120</name>
</gene>
<dbReference type="EMBL" id="JAFIRA010000063">
    <property type="protein sequence ID" value="MCJ2544413.1"/>
    <property type="molecule type" value="Genomic_DNA"/>
</dbReference>
<dbReference type="RefSeq" id="WP_244352944.1">
    <property type="nucleotide sequence ID" value="NZ_JAFIRA010000063.1"/>
</dbReference>
<keyword evidence="1" id="KW-0472">Membrane</keyword>
<name>A0ABT0CF48_THEVL</name>
<dbReference type="Pfam" id="PF11282">
    <property type="entry name" value="DUF3082"/>
    <property type="match status" value="1"/>
</dbReference>
<evidence type="ECO:0000313" key="3">
    <source>
        <dbReference type="Proteomes" id="UP000830835"/>
    </source>
</evidence>
<evidence type="ECO:0000256" key="1">
    <source>
        <dbReference type="SAM" id="Phobius"/>
    </source>
</evidence>
<feature type="transmembrane region" description="Helical" evidence="1">
    <location>
        <begin position="65"/>
        <end position="88"/>
    </location>
</feature>
<reference evidence="2" key="1">
    <citation type="submission" date="2021-02" db="EMBL/GenBank/DDBJ databases">
        <title>The CRISPR/cas machinery reduction and long-range gene transfer in the hot spring cyanobacterium Synechococcus.</title>
        <authorList>
            <person name="Dvorak P."/>
            <person name="Jahodarova E."/>
            <person name="Hasler P."/>
            <person name="Poulickova A."/>
        </authorList>
    </citation>
    <scope>NUCLEOTIDE SEQUENCE</scope>
    <source>
        <strain evidence="2">Rupite</strain>
    </source>
</reference>